<comment type="caution">
    <text evidence="5">Lacks conserved residue(s) required for the propagation of feature annotation.</text>
</comment>
<dbReference type="NCBIfam" id="TIGR00945">
    <property type="entry name" value="tatC"/>
    <property type="match status" value="1"/>
</dbReference>
<name>A0A2T5IUZ8_9GAMM</name>
<evidence type="ECO:0000256" key="4">
    <source>
        <dbReference type="ARBA" id="ARBA00023136"/>
    </source>
</evidence>
<dbReference type="PRINTS" id="PR01840">
    <property type="entry name" value="TATCFAMILY"/>
</dbReference>
<dbReference type="GO" id="GO:0033281">
    <property type="term" value="C:TAT protein transport complex"/>
    <property type="evidence" value="ECO:0007669"/>
    <property type="project" value="UniProtKB-UniRule"/>
</dbReference>
<dbReference type="AlphaFoldDB" id="A0A2T5IUZ8"/>
<comment type="subcellular location">
    <subcellularLocation>
        <location evidence="5">Cell membrane</location>
        <topology evidence="5">Multi-pass membrane protein</topology>
    </subcellularLocation>
    <subcellularLocation>
        <location evidence="1">Membrane</location>
        <topology evidence="1">Multi-pass membrane protein</topology>
    </subcellularLocation>
</comment>
<keyword evidence="4 5" id="KW-0472">Membrane</keyword>
<comment type="subunit">
    <text evidence="5">The Tat system comprises two distinct complexes: a TatABC complex, containing multiple copies of TatA, TatB and TatC subunits, and a separate TatA complex, containing only TatA subunits. Substrates initially bind to the TatABC complex, which probably triggers association of the separate TatA complex to form the active translocon.</text>
</comment>
<feature type="transmembrane region" description="Helical" evidence="5">
    <location>
        <begin position="168"/>
        <end position="190"/>
    </location>
</feature>
<reference evidence="6 7" key="1">
    <citation type="submission" date="2018-04" db="EMBL/GenBank/DDBJ databases">
        <title>Genomic Encyclopedia of Archaeal and Bacterial Type Strains, Phase II (KMG-II): from individual species to whole genera.</title>
        <authorList>
            <person name="Goeker M."/>
        </authorList>
    </citation>
    <scope>NUCLEOTIDE SEQUENCE [LARGE SCALE GENOMIC DNA]</scope>
    <source>
        <strain evidence="6 7">DSM 5822</strain>
    </source>
</reference>
<feature type="transmembrane region" description="Helical" evidence="5">
    <location>
        <begin position="225"/>
        <end position="243"/>
    </location>
</feature>
<feature type="transmembrane region" description="Helical" evidence="5">
    <location>
        <begin position="114"/>
        <end position="135"/>
    </location>
</feature>
<dbReference type="GO" id="GO:0065002">
    <property type="term" value="P:intracellular protein transmembrane transport"/>
    <property type="evidence" value="ECO:0007669"/>
    <property type="project" value="TreeGrafter"/>
</dbReference>
<comment type="function">
    <text evidence="5">Part of the twin-arginine translocation (Tat) system that transports large folded proteins containing a characteristic twin-arginine motif in their signal peptide across membranes. Together with TatB, TatC is part of a receptor directly interacting with Tat signal peptides.</text>
</comment>
<keyword evidence="5" id="KW-0653">Protein transport</keyword>
<dbReference type="GO" id="GO:0043953">
    <property type="term" value="P:protein transport by the Tat complex"/>
    <property type="evidence" value="ECO:0007669"/>
    <property type="project" value="UniProtKB-UniRule"/>
</dbReference>
<dbReference type="GO" id="GO:0009977">
    <property type="term" value="F:proton motive force dependent protein transmembrane transporter activity"/>
    <property type="evidence" value="ECO:0007669"/>
    <property type="project" value="TreeGrafter"/>
</dbReference>
<evidence type="ECO:0000256" key="1">
    <source>
        <dbReference type="ARBA" id="ARBA00004141"/>
    </source>
</evidence>
<accession>A0A2T5IUZ8</accession>
<dbReference type="Proteomes" id="UP000244223">
    <property type="component" value="Unassembled WGS sequence"/>
</dbReference>
<dbReference type="PANTHER" id="PTHR30371:SF0">
    <property type="entry name" value="SEC-INDEPENDENT PROTEIN TRANSLOCASE PROTEIN TATC, CHLOROPLASTIC-RELATED"/>
    <property type="match status" value="1"/>
</dbReference>
<evidence type="ECO:0000313" key="7">
    <source>
        <dbReference type="Proteomes" id="UP000244223"/>
    </source>
</evidence>
<dbReference type="OrthoDB" id="9777044at2"/>
<comment type="similarity">
    <text evidence="5">Belongs to the TatC family.</text>
</comment>
<keyword evidence="5" id="KW-1003">Cell membrane</keyword>
<feature type="transmembrane region" description="Helical" evidence="5">
    <location>
        <begin position="27"/>
        <end position="44"/>
    </location>
</feature>
<keyword evidence="5" id="KW-0813">Transport</keyword>
<comment type="caution">
    <text evidence="6">The sequence shown here is derived from an EMBL/GenBank/DDBJ whole genome shotgun (WGS) entry which is preliminary data.</text>
</comment>
<evidence type="ECO:0000256" key="5">
    <source>
        <dbReference type="HAMAP-Rule" id="MF_00902"/>
    </source>
</evidence>
<sequence length="252" mass="28426">MSSELPPDSPQDEMPLVGHLIELRTRLMHIIGSTLILFFALVAFRNELYTLLSSPLRHLLPAGSSMVATDITSSFVAPFKLTFFVAFFVAIPYVLYQIWLFIAPALYKHEKRLAIPLLLSSVLLFYIGVSFAYFVTLGPVLKFFVSVAPEHVNFMTDINAYLDFCIKFFLVFGFTFEIPVFVLILIMAGIISTESLADKRRYIIVGCFAISMFITPPDALSMTVLATLMWMLFEVGLLLGRLIEKKPSVNEE</sequence>
<evidence type="ECO:0000256" key="3">
    <source>
        <dbReference type="ARBA" id="ARBA00022989"/>
    </source>
</evidence>
<proteinExistence type="inferred from homology"/>
<gene>
    <name evidence="5" type="primary">tatC</name>
    <name evidence="6" type="ORF">C8N29_11717</name>
</gene>
<feature type="transmembrane region" description="Helical" evidence="5">
    <location>
        <begin position="83"/>
        <end position="102"/>
    </location>
</feature>
<evidence type="ECO:0000256" key="2">
    <source>
        <dbReference type="ARBA" id="ARBA00022692"/>
    </source>
</evidence>
<keyword evidence="2 5" id="KW-0812">Transmembrane</keyword>
<protein>
    <recommendedName>
        <fullName evidence="5">Sec-independent protein translocase protein TatC</fullName>
    </recommendedName>
</protein>
<keyword evidence="5" id="KW-0811">Translocation</keyword>
<keyword evidence="7" id="KW-1185">Reference proteome</keyword>
<dbReference type="Pfam" id="PF00902">
    <property type="entry name" value="TatC"/>
    <property type="match status" value="1"/>
</dbReference>
<dbReference type="EMBL" id="QAON01000017">
    <property type="protein sequence ID" value="PTQ87693.1"/>
    <property type="molecule type" value="Genomic_DNA"/>
</dbReference>
<dbReference type="RefSeq" id="WP_107866689.1">
    <property type="nucleotide sequence ID" value="NZ_QAON01000017.1"/>
</dbReference>
<dbReference type="InterPro" id="IPR002033">
    <property type="entry name" value="TatC"/>
</dbReference>
<dbReference type="PANTHER" id="PTHR30371">
    <property type="entry name" value="SEC-INDEPENDENT PROTEIN TRANSLOCASE PROTEIN TATC"/>
    <property type="match status" value="1"/>
</dbReference>
<dbReference type="HAMAP" id="MF_00902">
    <property type="entry name" value="TatC"/>
    <property type="match status" value="1"/>
</dbReference>
<organism evidence="6 7">
    <name type="scientific">Agitococcus lubricus</name>
    <dbReference type="NCBI Taxonomy" id="1077255"/>
    <lineage>
        <taxon>Bacteria</taxon>
        <taxon>Pseudomonadati</taxon>
        <taxon>Pseudomonadota</taxon>
        <taxon>Gammaproteobacteria</taxon>
        <taxon>Moraxellales</taxon>
        <taxon>Moraxellaceae</taxon>
        <taxon>Agitococcus</taxon>
    </lineage>
</organism>
<keyword evidence="3 5" id="KW-1133">Transmembrane helix</keyword>
<evidence type="ECO:0000313" key="6">
    <source>
        <dbReference type="EMBL" id="PTQ87693.1"/>
    </source>
</evidence>